<name>A0A433DB16_9FUNG</name>
<feature type="non-terminal residue" evidence="1">
    <location>
        <position position="326"/>
    </location>
</feature>
<dbReference type="Proteomes" id="UP000268093">
    <property type="component" value="Unassembled WGS sequence"/>
</dbReference>
<keyword evidence="2" id="KW-1185">Reference proteome</keyword>
<proteinExistence type="predicted"/>
<sequence length="326" mass="36253">MCRLLSVYGFRHSTVASTTFSNSYGPTTPLQATSDLLSIPSTDVPPVDPTPLQATSDLLSIPSTDVPPVDPTPLQVMSALLPIPSTDLSPVDPTPLQTTSALLPIPSTDVSPVDPTSLKVTSAPLPILSTDVLPVVDDDEESHPSKIDIRLLEKMNRHHSSSVLRGLPRWNLGEVGNRMTKFQTAARGYLLRAKPRIREYKKSISARIVFVTNVQACARGYIIRKMVDTLRTHYIAASRIKAIWRGFKINSLVPEVDNDPRMDQEIISRKAMEDRSKEVMDEVRLLKMQVDVMKEKEAESAKQIEQLKHLDEQVQKESGLRISLET</sequence>
<gene>
    <name evidence="1" type="ORF">BC936DRAFT_145069</name>
</gene>
<evidence type="ECO:0000313" key="2">
    <source>
        <dbReference type="Proteomes" id="UP000268093"/>
    </source>
</evidence>
<reference evidence="1 2" key="1">
    <citation type="journal article" date="2018" name="New Phytol.">
        <title>Phylogenomics of Endogonaceae and evolution of mycorrhizas within Mucoromycota.</title>
        <authorList>
            <person name="Chang Y."/>
            <person name="Desiro A."/>
            <person name="Na H."/>
            <person name="Sandor L."/>
            <person name="Lipzen A."/>
            <person name="Clum A."/>
            <person name="Barry K."/>
            <person name="Grigoriev I.V."/>
            <person name="Martin F.M."/>
            <person name="Stajich J.E."/>
            <person name="Smith M.E."/>
            <person name="Bonito G."/>
            <person name="Spatafora J.W."/>
        </authorList>
    </citation>
    <scope>NUCLEOTIDE SEQUENCE [LARGE SCALE GENOMIC DNA]</scope>
    <source>
        <strain evidence="1 2">GMNB39</strain>
    </source>
</reference>
<accession>A0A433DB16</accession>
<dbReference type="EMBL" id="RBNI01003826">
    <property type="protein sequence ID" value="RUP48016.1"/>
    <property type="molecule type" value="Genomic_DNA"/>
</dbReference>
<evidence type="ECO:0000313" key="1">
    <source>
        <dbReference type="EMBL" id="RUP48016.1"/>
    </source>
</evidence>
<dbReference type="PROSITE" id="PS50096">
    <property type="entry name" value="IQ"/>
    <property type="match status" value="2"/>
</dbReference>
<organism evidence="1 2">
    <name type="scientific">Jimgerdemannia flammicorona</name>
    <dbReference type="NCBI Taxonomy" id="994334"/>
    <lineage>
        <taxon>Eukaryota</taxon>
        <taxon>Fungi</taxon>
        <taxon>Fungi incertae sedis</taxon>
        <taxon>Mucoromycota</taxon>
        <taxon>Mucoromycotina</taxon>
        <taxon>Endogonomycetes</taxon>
        <taxon>Endogonales</taxon>
        <taxon>Endogonaceae</taxon>
        <taxon>Jimgerdemannia</taxon>
    </lineage>
</organism>
<comment type="caution">
    <text evidence="1">The sequence shown here is derived from an EMBL/GenBank/DDBJ whole genome shotgun (WGS) entry which is preliminary data.</text>
</comment>
<protein>
    <submittedName>
        <fullName evidence="1">Uncharacterized protein</fullName>
    </submittedName>
</protein>
<dbReference type="AlphaFoldDB" id="A0A433DB16"/>
<dbReference type="Gene3D" id="1.20.5.190">
    <property type="match status" value="1"/>
</dbReference>